<evidence type="ECO:0000256" key="4">
    <source>
        <dbReference type="ARBA" id="ARBA00022723"/>
    </source>
</evidence>
<accession>A0A1X0P3T2</accession>
<dbReference type="PANTHER" id="PTHR10762:SF2">
    <property type="entry name" value="2-(3-AMINO-3-CARBOXYPROPYL)HISTIDINE SYNTHASE SUBUNIT 2"/>
    <property type="match status" value="1"/>
</dbReference>
<organism evidence="8 9">
    <name type="scientific">Trypanosoma theileri</name>
    <dbReference type="NCBI Taxonomy" id="67003"/>
    <lineage>
        <taxon>Eukaryota</taxon>
        <taxon>Discoba</taxon>
        <taxon>Euglenozoa</taxon>
        <taxon>Kinetoplastea</taxon>
        <taxon>Metakinetoplastina</taxon>
        <taxon>Trypanosomatida</taxon>
        <taxon>Trypanosomatidae</taxon>
        <taxon>Trypanosoma</taxon>
    </lineage>
</organism>
<dbReference type="Proteomes" id="UP000192257">
    <property type="component" value="Unassembled WGS sequence"/>
</dbReference>
<evidence type="ECO:0000313" key="9">
    <source>
        <dbReference type="Proteomes" id="UP000192257"/>
    </source>
</evidence>
<dbReference type="OrthoDB" id="449241at2759"/>
<protein>
    <submittedName>
        <fullName evidence="8">Putative diphthamide synthesis protein</fullName>
    </submittedName>
</protein>
<gene>
    <name evidence="8" type="ORF">TM35_000051800</name>
</gene>
<dbReference type="STRING" id="67003.A0A1X0P3T2"/>
<comment type="cofactor">
    <cofactor evidence="1">
        <name>[4Fe-4S] cluster</name>
        <dbReference type="ChEBI" id="CHEBI:49883"/>
    </cofactor>
</comment>
<keyword evidence="6" id="KW-0411">Iron-sulfur</keyword>
<sequence>MFHSSTVTPAAVVQRRQKPQCSVRRRYRLDEVAAFITGGLSSTSSSAVSSFHRVALQFPDDLLEDSIAVMETLKEILASNKTHNGKNKEETSADPDKEGKECHHKEEDTEKGIRLFVVADNTFGSCCPDEITAQHYNSDCIIHFGDACMSRSTRIPVYYVQDDFHFTALSYHHPPPPPPHNNNNNNNNNKEKWDNLSVKIVVQAVALLQKRLHTLSLSLKEEHIPSRVVLVVVGTHRSRSLVENAARQWRNEQEKISTLHPSSSIGEDEVLIEWCKFEPTNCEEEKEQQQSFEKESTWVMNGVRFSRTDANTLQQFLFIGPSNSVLPIHLLNVQQYNLFHHPEALRDVAFDSNVYEQLTILDESFPQNDELDFSNLKIDSAALETVLEKYFSQSANTLRVHQTALNKRMRQRAFNVELIRSCSAVGIVVASLAIEGYYEVTMLLHKLLRAYGKRSYIIYIGHLNKYKIANFVDTVDCFVSIACQNSREGYFPSKEDEFSKPIVSPIEVLLALRTEDGDSPLFGHHAVYSTTFDAVLPLLREAVESVDKERAETKSSTVHMPGGADGSGAALIRATAGTLAIAGANGALVRLHERSFVGLDPQVGQTPVQAAIVEGRHGIARGYASERSRQQGEDGGEEDKGKEE</sequence>
<evidence type="ECO:0000256" key="2">
    <source>
        <dbReference type="ARBA" id="ARBA00005156"/>
    </source>
</evidence>
<dbReference type="GO" id="GO:0017183">
    <property type="term" value="P:protein histidyl modification to diphthamide"/>
    <property type="evidence" value="ECO:0007669"/>
    <property type="project" value="UniProtKB-UniPathway"/>
</dbReference>
<dbReference type="FunFam" id="3.40.50.11860:FF:000001">
    <property type="entry name" value="2-(3-amino-3-carboxypropyl)histidine synthase subunit 2"/>
    <property type="match status" value="1"/>
</dbReference>
<dbReference type="EMBL" id="NBCO01000005">
    <property type="protein sequence ID" value="ORC91584.1"/>
    <property type="molecule type" value="Genomic_DNA"/>
</dbReference>
<dbReference type="InterPro" id="IPR042263">
    <property type="entry name" value="DPH1/DPH2_1"/>
</dbReference>
<dbReference type="NCBIfam" id="TIGR00322">
    <property type="entry name" value="diphth2_R"/>
    <property type="match status" value="2"/>
</dbReference>
<feature type="compositionally biased region" description="Basic and acidic residues" evidence="7">
    <location>
        <begin position="624"/>
        <end position="644"/>
    </location>
</feature>
<dbReference type="AlphaFoldDB" id="A0A1X0P3T2"/>
<evidence type="ECO:0000256" key="1">
    <source>
        <dbReference type="ARBA" id="ARBA00001966"/>
    </source>
</evidence>
<evidence type="ECO:0000256" key="3">
    <source>
        <dbReference type="ARBA" id="ARBA00006179"/>
    </source>
</evidence>
<dbReference type="PANTHER" id="PTHR10762">
    <property type="entry name" value="DIPHTHAMIDE BIOSYNTHESIS PROTEIN"/>
    <property type="match status" value="1"/>
</dbReference>
<dbReference type="GO" id="GO:0090560">
    <property type="term" value="F:2-(3-amino-3-carboxypropyl)histidine synthase activity"/>
    <property type="evidence" value="ECO:0007669"/>
    <property type="project" value="InterPro"/>
</dbReference>
<comment type="caution">
    <text evidence="8">The sequence shown here is derived from an EMBL/GenBank/DDBJ whole genome shotgun (WGS) entry which is preliminary data.</text>
</comment>
<evidence type="ECO:0000256" key="6">
    <source>
        <dbReference type="ARBA" id="ARBA00023014"/>
    </source>
</evidence>
<dbReference type="VEuPathDB" id="TriTrypDB:TM35_000051800"/>
<evidence type="ECO:0000256" key="7">
    <source>
        <dbReference type="SAM" id="MobiDB-lite"/>
    </source>
</evidence>
<dbReference type="GO" id="GO:0051536">
    <property type="term" value="F:iron-sulfur cluster binding"/>
    <property type="evidence" value="ECO:0007669"/>
    <property type="project" value="UniProtKB-KW"/>
</dbReference>
<evidence type="ECO:0000256" key="5">
    <source>
        <dbReference type="ARBA" id="ARBA00023004"/>
    </source>
</evidence>
<feature type="region of interest" description="Disordered" evidence="7">
    <location>
        <begin position="80"/>
        <end position="106"/>
    </location>
</feature>
<feature type="compositionally biased region" description="Basic and acidic residues" evidence="7">
    <location>
        <begin position="86"/>
        <end position="106"/>
    </location>
</feature>
<dbReference type="InterPro" id="IPR042265">
    <property type="entry name" value="DPH1/DPH2_3"/>
</dbReference>
<dbReference type="Pfam" id="PF01866">
    <property type="entry name" value="Diphthamide_syn"/>
    <property type="match status" value="2"/>
</dbReference>
<comment type="pathway">
    <text evidence="2">Protein modification; peptidyl-diphthamide biosynthesis.</text>
</comment>
<dbReference type="Gene3D" id="3.40.50.11840">
    <property type="entry name" value="Diphthamide synthesis DPH1/DPH2 domain 1"/>
    <property type="match status" value="1"/>
</dbReference>
<dbReference type="InterPro" id="IPR016435">
    <property type="entry name" value="DPH1/DPH2"/>
</dbReference>
<evidence type="ECO:0000313" key="8">
    <source>
        <dbReference type="EMBL" id="ORC91584.1"/>
    </source>
</evidence>
<name>A0A1X0P3T2_9TRYP</name>
<dbReference type="UniPathway" id="UPA00559"/>
<dbReference type="GO" id="GO:0046872">
    <property type="term" value="F:metal ion binding"/>
    <property type="evidence" value="ECO:0007669"/>
    <property type="project" value="UniProtKB-KW"/>
</dbReference>
<dbReference type="RefSeq" id="XP_028885650.1">
    <property type="nucleotide sequence ID" value="XM_029022835.1"/>
</dbReference>
<reference evidence="8 9" key="1">
    <citation type="submission" date="2017-03" db="EMBL/GenBank/DDBJ databases">
        <title>An alternative strategy for trypanosome survival in the mammalian bloodstream revealed through genome and transcriptome analysis of the ubiquitous bovine parasite Trypanosoma (Megatrypanum) theileri.</title>
        <authorList>
            <person name="Kelly S."/>
            <person name="Ivens A."/>
            <person name="Mott A."/>
            <person name="O'Neill E."/>
            <person name="Emms D."/>
            <person name="Macleod O."/>
            <person name="Voorheis P."/>
            <person name="Matthews J."/>
            <person name="Matthews K."/>
            <person name="Carrington M."/>
        </authorList>
    </citation>
    <scope>NUCLEOTIDE SEQUENCE [LARGE SCALE GENOMIC DNA]</scope>
    <source>
        <strain evidence="8">Edinburgh</strain>
    </source>
</reference>
<proteinExistence type="inferred from homology"/>
<feature type="region of interest" description="Disordered" evidence="7">
    <location>
        <begin position="619"/>
        <end position="644"/>
    </location>
</feature>
<dbReference type="GeneID" id="39982615"/>
<dbReference type="Gene3D" id="3.40.50.11860">
    <property type="entry name" value="Diphthamide synthesis DPH1/DPH2 domain 3"/>
    <property type="match status" value="1"/>
</dbReference>
<feature type="region of interest" description="Disordered" evidence="7">
    <location>
        <begin position="170"/>
        <end position="191"/>
    </location>
</feature>
<keyword evidence="4" id="KW-0479">Metal-binding</keyword>
<keyword evidence="5" id="KW-0408">Iron</keyword>
<keyword evidence="9" id="KW-1185">Reference proteome</keyword>
<comment type="similarity">
    <text evidence="3">Belongs to the DPH1/DPH2 family. DPH2 subfamily.</text>
</comment>
<dbReference type="SFLD" id="SFLDS00032">
    <property type="entry name" value="Radical_SAM_3-amino-3-carboxyp"/>
    <property type="match status" value="1"/>
</dbReference>